<dbReference type="InterPro" id="IPR037237">
    <property type="entry name" value="IlvD/EDD_N"/>
</dbReference>
<dbReference type="InterPro" id="IPR004404">
    <property type="entry name" value="DihydroxyA_deHydtase"/>
</dbReference>
<dbReference type="PANTHER" id="PTHR21000">
    <property type="entry name" value="DIHYDROXY-ACID DEHYDRATASE DAD"/>
    <property type="match status" value="1"/>
</dbReference>
<comment type="similarity">
    <text evidence="2">Belongs to the IlvD/Edd family.</text>
</comment>
<evidence type="ECO:0000256" key="3">
    <source>
        <dbReference type="ARBA" id="ARBA00022605"/>
    </source>
</evidence>
<comment type="pathway">
    <text evidence="13">Amino-acid biosynthesis; L-isoleucine biosynthesis; L-isoleucine from 2-oxobutanoate: step 3/4.</text>
</comment>
<dbReference type="InterPro" id="IPR000581">
    <property type="entry name" value="ILV_EDD_N"/>
</dbReference>
<feature type="domain" description="Dihydroxy-acid/6-phosphogluconate dehydratase N-terminal" evidence="17">
    <location>
        <begin position="115"/>
        <end position="432"/>
    </location>
</feature>
<dbReference type="InterPro" id="IPR042096">
    <property type="entry name" value="Dihydro-acid_dehy_C"/>
</dbReference>
<evidence type="ECO:0000256" key="6">
    <source>
        <dbReference type="ARBA" id="ARBA00022842"/>
    </source>
</evidence>
<evidence type="ECO:0000256" key="15">
    <source>
        <dbReference type="ARBA" id="ARBA00034078"/>
    </source>
</evidence>
<keyword evidence="10" id="KW-0100">Branched-chain amino acid biosynthesis</keyword>
<dbReference type="GO" id="GO:0009082">
    <property type="term" value="P:branched-chain amino acid biosynthetic process"/>
    <property type="evidence" value="ECO:0007669"/>
    <property type="project" value="UniProtKB-KW"/>
</dbReference>
<evidence type="ECO:0000256" key="7">
    <source>
        <dbReference type="ARBA" id="ARBA00023004"/>
    </source>
</evidence>
<evidence type="ECO:0000313" key="19">
    <source>
        <dbReference type="EMBL" id="KAG0584237.1"/>
    </source>
</evidence>
<comment type="catalytic activity">
    <reaction evidence="16">
        <text>(2R,3R)-2,3-dihydroxy-3-methylpentanoate = (S)-3-methyl-2-oxopentanoate + H2O</text>
        <dbReference type="Rhea" id="RHEA:27694"/>
        <dbReference type="ChEBI" id="CHEBI:15377"/>
        <dbReference type="ChEBI" id="CHEBI:35146"/>
        <dbReference type="ChEBI" id="CHEBI:49258"/>
        <dbReference type="EC" id="4.2.1.9"/>
    </reaction>
    <physiologicalReaction direction="left-to-right" evidence="16">
        <dbReference type="Rhea" id="RHEA:27695"/>
    </physiologicalReaction>
</comment>
<name>A0A8T0IMN6_CERPU</name>
<evidence type="ECO:0000256" key="5">
    <source>
        <dbReference type="ARBA" id="ARBA00022723"/>
    </source>
</evidence>
<feature type="domain" description="Dihydroxy-acid/6-phosphogluconate dehydratase C-terminal" evidence="18">
    <location>
        <begin position="444"/>
        <end position="634"/>
    </location>
</feature>
<comment type="caution">
    <text evidence="19">The sequence shown here is derived from an EMBL/GenBank/DDBJ whole genome shotgun (WGS) entry which is preliminary data.</text>
</comment>
<dbReference type="PROSITE" id="PS00887">
    <property type="entry name" value="ILVD_EDD_2"/>
    <property type="match status" value="1"/>
</dbReference>
<protein>
    <recommendedName>
        <fullName evidence="14">dihydroxy-acid dehydratase</fullName>
        <ecNumber evidence="14">4.2.1.9</ecNumber>
    </recommendedName>
</protein>
<comment type="catalytic activity">
    <reaction evidence="11">
        <text>(2R)-2,3-dihydroxy-3-methylbutanoate = 3-methyl-2-oxobutanoate + H2O</text>
        <dbReference type="Rhea" id="RHEA:24809"/>
        <dbReference type="ChEBI" id="CHEBI:11851"/>
        <dbReference type="ChEBI" id="CHEBI:15377"/>
        <dbReference type="ChEBI" id="CHEBI:49072"/>
        <dbReference type="EC" id="4.2.1.9"/>
    </reaction>
    <physiologicalReaction direction="left-to-right" evidence="11">
        <dbReference type="Rhea" id="RHEA:24810"/>
    </physiologicalReaction>
</comment>
<dbReference type="HAMAP" id="MF_00012">
    <property type="entry name" value="IlvD"/>
    <property type="match status" value="1"/>
</dbReference>
<evidence type="ECO:0000256" key="2">
    <source>
        <dbReference type="ARBA" id="ARBA00006486"/>
    </source>
</evidence>
<dbReference type="Pfam" id="PF00920">
    <property type="entry name" value="ILVD_EDD_N"/>
    <property type="match status" value="1"/>
</dbReference>
<dbReference type="GO" id="GO:0046872">
    <property type="term" value="F:metal ion binding"/>
    <property type="evidence" value="ECO:0007669"/>
    <property type="project" value="UniProtKB-KW"/>
</dbReference>
<evidence type="ECO:0000259" key="18">
    <source>
        <dbReference type="Pfam" id="PF24877"/>
    </source>
</evidence>
<dbReference type="GO" id="GO:0008652">
    <property type="term" value="P:amino acid biosynthetic process"/>
    <property type="evidence" value="ECO:0007669"/>
    <property type="project" value="UniProtKB-KW"/>
</dbReference>
<dbReference type="AlphaFoldDB" id="A0A8T0IMN6"/>
<evidence type="ECO:0000256" key="4">
    <source>
        <dbReference type="ARBA" id="ARBA00022714"/>
    </source>
</evidence>
<dbReference type="NCBIfam" id="NF002068">
    <property type="entry name" value="PRK00911.1"/>
    <property type="match status" value="1"/>
</dbReference>
<comment type="cofactor">
    <cofactor evidence="1">
        <name>Mg(2+)</name>
        <dbReference type="ChEBI" id="CHEBI:18420"/>
    </cofactor>
</comment>
<evidence type="ECO:0000256" key="12">
    <source>
        <dbReference type="ARBA" id="ARBA00029436"/>
    </source>
</evidence>
<keyword evidence="20" id="KW-1185">Reference proteome</keyword>
<keyword evidence="3" id="KW-0028">Amino-acid biosynthesis</keyword>
<dbReference type="GO" id="GO:0004160">
    <property type="term" value="F:dihydroxy-acid dehydratase activity"/>
    <property type="evidence" value="ECO:0007669"/>
    <property type="project" value="UniProtKB-EC"/>
</dbReference>
<keyword evidence="5" id="KW-0479">Metal-binding</keyword>
<evidence type="ECO:0000256" key="13">
    <source>
        <dbReference type="ARBA" id="ARBA00029437"/>
    </source>
</evidence>
<dbReference type="GO" id="GO:0051537">
    <property type="term" value="F:2 iron, 2 sulfur cluster binding"/>
    <property type="evidence" value="ECO:0007669"/>
    <property type="project" value="UniProtKB-KW"/>
</dbReference>
<keyword evidence="7" id="KW-0408">Iron</keyword>
<evidence type="ECO:0000256" key="16">
    <source>
        <dbReference type="ARBA" id="ARBA00052865"/>
    </source>
</evidence>
<evidence type="ECO:0000256" key="1">
    <source>
        <dbReference type="ARBA" id="ARBA00001946"/>
    </source>
</evidence>
<keyword evidence="8" id="KW-0411">Iron-sulfur</keyword>
<dbReference type="PROSITE" id="PS00886">
    <property type="entry name" value="ILVD_EDD_1"/>
    <property type="match status" value="1"/>
</dbReference>
<dbReference type="NCBIfam" id="TIGR00110">
    <property type="entry name" value="ilvD"/>
    <property type="match status" value="1"/>
</dbReference>
<reference evidence="19" key="1">
    <citation type="submission" date="2020-06" db="EMBL/GenBank/DDBJ databases">
        <title>WGS assembly of Ceratodon purpureus strain R40.</title>
        <authorList>
            <person name="Carey S.B."/>
            <person name="Jenkins J."/>
            <person name="Shu S."/>
            <person name="Lovell J.T."/>
            <person name="Sreedasyam A."/>
            <person name="Maumus F."/>
            <person name="Tiley G.P."/>
            <person name="Fernandez-Pozo N."/>
            <person name="Barry K."/>
            <person name="Chen C."/>
            <person name="Wang M."/>
            <person name="Lipzen A."/>
            <person name="Daum C."/>
            <person name="Saski C.A."/>
            <person name="Payton A.C."/>
            <person name="Mcbreen J.C."/>
            <person name="Conrad R.E."/>
            <person name="Kollar L.M."/>
            <person name="Olsson S."/>
            <person name="Huttunen S."/>
            <person name="Landis J.B."/>
            <person name="Wickett N.J."/>
            <person name="Johnson M.G."/>
            <person name="Rensing S.A."/>
            <person name="Grimwood J."/>
            <person name="Schmutz J."/>
            <person name="Mcdaniel S.F."/>
        </authorList>
    </citation>
    <scope>NUCLEOTIDE SEQUENCE</scope>
    <source>
        <strain evidence="19">R40</strain>
    </source>
</reference>
<comment type="pathway">
    <text evidence="12">Amino-acid biosynthesis; L-valine biosynthesis; L-valine from pyruvate: step 3/4.</text>
</comment>
<evidence type="ECO:0000256" key="14">
    <source>
        <dbReference type="ARBA" id="ARBA00029490"/>
    </source>
</evidence>
<dbReference type="Pfam" id="PF24877">
    <property type="entry name" value="ILV_EDD_C"/>
    <property type="match status" value="1"/>
</dbReference>
<accession>A0A8T0IMN6</accession>
<dbReference type="EMBL" id="CM026423">
    <property type="protein sequence ID" value="KAG0584237.1"/>
    <property type="molecule type" value="Genomic_DNA"/>
</dbReference>
<dbReference type="SUPFAM" id="SSF52016">
    <property type="entry name" value="LeuD/IlvD-like"/>
    <property type="match status" value="1"/>
</dbReference>
<dbReference type="InterPro" id="IPR056740">
    <property type="entry name" value="ILV_EDD_C"/>
</dbReference>
<evidence type="ECO:0000313" key="20">
    <source>
        <dbReference type="Proteomes" id="UP000822688"/>
    </source>
</evidence>
<evidence type="ECO:0000256" key="9">
    <source>
        <dbReference type="ARBA" id="ARBA00023239"/>
    </source>
</evidence>
<keyword evidence="6" id="KW-0460">Magnesium</keyword>
<dbReference type="SUPFAM" id="SSF143975">
    <property type="entry name" value="IlvD/EDD N-terminal domain-like"/>
    <property type="match status" value="1"/>
</dbReference>
<dbReference type="Gene3D" id="3.50.30.80">
    <property type="entry name" value="IlvD/EDD C-terminal domain-like"/>
    <property type="match status" value="1"/>
</dbReference>
<comment type="cofactor">
    <cofactor evidence="15">
        <name>[2Fe-2S] cluster</name>
        <dbReference type="ChEBI" id="CHEBI:190135"/>
    </cofactor>
</comment>
<keyword evidence="9" id="KW-0456">Lyase</keyword>
<proteinExistence type="inferred from homology"/>
<dbReference type="FunFam" id="3.50.30.80:FF:000001">
    <property type="entry name" value="Dihydroxy-acid dehydratase"/>
    <property type="match status" value="1"/>
</dbReference>
<dbReference type="GO" id="GO:0009570">
    <property type="term" value="C:chloroplast stroma"/>
    <property type="evidence" value="ECO:0007669"/>
    <property type="project" value="TreeGrafter"/>
</dbReference>
<dbReference type="PANTHER" id="PTHR21000:SF5">
    <property type="entry name" value="DIHYDROXY-ACID DEHYDRATASE, MITOCHONDRIAL"/>
    <property type="match status" value="1"/>
</dbReference>
<evidence type="ECO:0000256" key="11">
    <source>
        <dbReference type="ARBA" id="ARBA00029304"/>
    </source>
</evidence>
<evidence type="ECO:0000256" key="10">
    <source>
        <dbReference type="ARBA" id="ARBA00023304"/>
    </source>
</evidence>
<organism evidence="19 20">
    <name type="scientific">Ceratodon purpureus</name>
    <name type="common">Fire moss</name>
    <name type="synonym">Dicranum purpureum</name>
    <dbReference type="NCBI Taxonomy" id="3225"/>
    <lineage>
        <taxon>Eukaryota</taxon>
        <taxon>Viridiplantae</taxon>
        <taxon>Streptophyta</taxon>
        <taxon>Embryophyta</taxon>
        <taxon>Bryophyta</taxon>
        <taxon>Bryophytina</taxon>
        <taxon>Bryopsida</taxon>
        <taxon>Dicranidae</taxon>
        <taxon>Pseudoditrichales</taxon>
        <taxon>Ditrichaceae</taxon>
        <taxon>Ceratodon</taxon>
    </lineage>
</organism>
<gene>
    <name evidence="19" type="ORF">KC19_3G195200</name>
</gene>
<evidence type="ECO:0000256" key="8">
    <source>
        <dbReference type="ARBA" id="ARBA00023014"/>
    </source>
</evidence>
<dbReference type="Proteomes" id="UP000822688">
    <property type="component" value="Chromosome 3"/>
</dbReference>
<dbReference type="EC" id="4.2.1.9" evidence="14"/>
<dbReference type="InterPro" id="IPR050165">
    <property type="entry name" value="DHAD_IlvD/Edd"/>
</dbReference>
<sequence length="638" mass="67270">MATSMLHSAIAGTRLRHSLTASTTSNANTTANAAVQPLLKKSGGKWGKRMVVVSQAKGGVEGAVAAPPHQSVEAPEGSTVGQLNKFSSRVTQPKAQGASQAILYGVGLSKEDMDKPQVGISSVWYEGNTCNMHLLKLSEAVKAGVEEAGMVGLRFNTIGVSDAVSMGTEGMCYSLQSRDLIADSVETVMGAQWYDANVSIPGCDKNMPGVVMAMGRLNRPSIMVYGGTIKPGHFNGQTFDIVSAFQSYGEYVGGSISEEERMDVVRNSCPGSGACGGMYTANTMASAIEALGMSLPYSSSIPAEDPLKIEECKMAGKYILELLKRDLKPRDIITRESLNNAMVLLMALGGSTNAVLHLIAIARSVGIDLTLDDFQDVSDKTPFIADLKPSGKYVMEDLHKVGGVPAVLKYLLEKGLVDGSCMTVTGKTLAENLAGCPPLSDGQEVIMTLENAIKKTGHLQILWGNLAPEGSVAKITGKEGLYFSGPARVFEGEEAMLDAITKDPASLKGTVIVIRGEGPKGGPGMPEMLTPTSAVIGAGLGKEVALLTDGRFSGGSHGFVVGHVCPEAQVGGPIGLVKDGDVITIDVEKRKINVELSDQELAERKLMWRAPAYKASRGTLYKYIKNVKSASEGCVTDE</sequence>
<evidence type="ECO:0000259" key="17">
    <source>
        <dbReference type="Pfam" id="PF00920"/>
    </source>
</evidence>
<keyword evidence="4" id="KW-0001">2Fe-2S</keyword>
<dbReference type="InterPro" id="IPR020558">
    <property type="entry name" value="DiOHA_6PGluconate_deHydtase_CS"/>
</dbReference>